<dbReference type="InterPro" id="IPR027417">
    <property type="entry name" value="P-loop_NTPase"/>
</dbReference>
<dbReference type="PROSITE" id="PS00211">
    <property type="entry name" value="ABC_TRANSPORTER_1"/>
    <property type="match status" value="1"/>
</dbReference>
<proteinExistence type="predicted"/>
<evidence type="ECO:0000313" key="5">
    <source>
        <dbReference type="EMBL" id="HIZ34355.1"/>
    </source>
</evidence>
<dbReference type="InterPro" id="IPR017871">
    <property type="entry name" value="ABC_transporter-like_CS"/>
</dbReference>
<dbReference type="PANTHER" id="PTHR24220:SF685">
    <property type="entry name" value="ABC TRANSPORTER RELATED"/>
    <property type="match status" value="1"/>
</dbReference>
<dbReference type="CDD" id="cd03255">
    <property type="entry name" value="ABC_MJ0796_LolCDE_FtsE"/>
    <property type="match status" value="1"/>
</dbReference>
<dbReference type="GO" id="GO:0005886">
    <property type="term" value="C:plasma membrane"/>
    <property type="evidence" value="ECO:0007669"/>
    <property type="project" value="TreeGrafter"/>
</dbReference>
<reference evidence="5" key="1">
    <citation type="journal article" date="2021" name="PeerJ">
        <title>Extensive microbial diversity within the chicken gut microbiome revealed by metagenomics and culture.</title>
        <authorList>
            <person name="Gilroy R."/>
            <person name="Ravi A."/>
            <person name="Getino M."/>
            <person name="Pursley I."/>
            <person name="Horton D.L."/>
            <person name="Alikhan N.F."/>
            <person name="Baker D."/>
            <person name="Gharbi K."/>
            <person name="Hall N."/>
            <person name="Watson M."/>
            <person name="Adriaenssens E.M."/>
            <person name="Foster-Nyarko E."/>
            <person name="Jarju S."/>
            <person name="Secka A."/>
            <person name="Antonio M."/>
            <person name="Oren A."/>
            <person name="Chaudhuri R.R."/>
            <person name="La Ragione R."/>
            <person name="Hildebrand F."/>
            <person name="Pallen M.J."/>
        </authorList>
    </citation>
    <scope>NUCLEOTIDE SEQUENCE</scope>
    <source>
        <strain evidence="5">ChiGjej4B4-7305</strain>
    </source>
</reference>
<dbReference type="InterPro" id="IPR003439">
    <property type="entry name" value="ABC_transporter-like_ATP-bd"/>
</dbReference>
<dbReference type="GO" id="GO:0005524">
    <property type="term" value="F:ATP binding"/>
    <property type="evidence" value="ECO:0007669"/>
    <property type="project" value="UniProtKB-KW"/>
</dbReference>
<sequence>MSISPSATIGLDTAVRLVQVRKSYPNGPGTIEALRSVSLALVPGSTTAVMGPSGSGKSTFLNVAAGLDTPSSGQVFIGDADLTGLSAAQVTRLRRSQIGFVFQSYNLIEHLSVAENIQLPLLLAGRRPDPAWQQYLLGAVGLDGMAERRPSELSGGQRQRVAIARALIARPTVVFADEPTGALDARTGAEVLDVLHSTSRRLDQTLVLVTHDAQVAATADEVLFLADGSFVAHLVAPTAAQIRTRLEELSR</sequence>
<dbReference type="InterPro" id="IPR017911">
    <property type="entry name" value="MacB-like_ATP-bd"/>
</dbReference>
<dbReference type="FunFam" id="3.40.50.300:FF:000032">
    <property type="entry name" value="Export ABC transporter ATP-binding protein"/>
    <property type="match status" value="1"/>
</dbReference>
<dbReference type="PROSITE" id="PS50893">
    <property type="entry name" value="ABC_TRANSPORTER_2"/>
    <property type="match status" value="1"/>
</dbReference>
<evidence type="ECO:0000313" key="6">
    <source>
        <dbReference type="Proteomes" id="UP000824037"/>
    </source>
</evidence>
<keyword evidence="3 5" id="KW-0067">ATP-binding</keyword>
<dbReference type="AlphaFoldDB" id="A0A9D2J2B1"/>
<name>A0A9D2J2B1_9MICO</name>
<dbReference type="GO" id="GO:0098796">
    <property type="term" value="C:membrane protein complex"/>
    <property type="evidence" value="ECO:0007669"/>
    <property type="project" value="UniProtKB-ARBA"/>
</dbReference>
<comment type="caution">
    <text evidence="5">The sequence shown here is derived from an EMBL/GenBank/DDBJ whole genome shotgun (WGS) entry which is preliminary data.</text>
</comment>
<dbReference type="InterPro" id="IPR003593">
    <property type="entry name" value="AAA+_ATPase"/>
</dbReference>
<dbReference type="GO" id="GO:0016887">
    <property type="term" value="F:ATP hydrolysis activity"/>
    <property type="evidence" value="ECO:0007669"/>
    <property type="project" value="InterPro"/>
</dbReference>
<keyword evidence="2" id="KW-0547">Nucleotide-binding</keyword>
<dbReference type="Proteomes" id="UP000824037">
    <property type="component" value="Unassembled WGS sequence"/>
</dbReference>
<reference evidence="5" key="2">
    <citation type="submission" date="2021-04" db="EMBL/GenBank/DDBJ databases">
        <authorList>
            <person name="Gilroy R."/>
        </authorList>
    </citation>
    <scope>NUCLEOTIDE SEQUENCE</scope>
    <source>
        <strain evidence="5">ChiGjej4B4-7305</strain>
    </source>
</reference>
<dbReference type="GO" id="GO:0022857">
    <property type="term" value="F:transmembrane transporter activity"/>
    <property type="evidence" value="ECO:0007669"/>
    <property type="project" value="TreeGrafter"/>
</dbReference>
<evidence type="ECO:0000256" key="3">
    <source>
        <dbReference type="ARBA" id="ARBA00022840"/>
    </source>
</evidence>
<protein>
    <submittedName>
        <fullName evidence="5">ABC transporter ATP-binding protein</fullName>
    </submittedName>
</protein>
<evidence type="ECO:0000256" key="2">
    <source>
        <dbReference type="ARBA" id="ARBA00022741"/>
    </source>
</evidence>
<organism evidence="5 6">
    <name type="scientific">Candidatus Ruania gallistercoris</name>
    <dbReference type="NCBI Taxonomy" id="2838746"/>
    <lineage>
        <taxon>Bacteria</taxon>
        <taxon>Bacillati</taxon>
        <taxon>Actinomycetota</taxon>
        <taxon>Actinomycetes</taxon>
        <taxon>Micrococcales</taxon>
        <taxon>Ruaniaceae</taxon>
        <taxon>Ruania</taxon>
    </lineage>
</organism>
<dbReference type="PANTHER" id="PTHR24220">
    <property type="entry name" value="IMPORT ATP-BINDING PROTEIN"/>
    <property type="match status" value="1"/>
</dbReference>
<dbReference type="EMBL" id="DXBY01000023">
    <property type="protein sequence ID" value="HIZ34355.1"/>
    <property type="molecule type" value="Genomic_DNA"/>
</dbReference>
<dbReference type="SUPFAM" id="SSF52540">
    <property type="entry name" value="P-loop containing nucleoside triphosphate hydrolases"/>
    <property type="match status" value="1"/>
</dbReference>
<accession>A0A9D2J2B1</accession>
<dbReference type="Pfam" id="PF00005">
    <property type="entry name" value="ABC_tran"/>
    <property type="match status" value="1"/>
</dbReference>
<keyword evidence="1" id="KW-0813">Transport</keyword>
<dbReference type="InterPro" id="IPR015854">
    <property type="entry name" value="ABC_transpr_LolD-like"/>
</dbReference>
<feature type="domain" description="ABC transporter" evidence="4">
    <location>
        <begin position="15"/>
        <end position="249"/>
    </location>
</feature>
<evidence type="ECO:0000259" key="4">
    <source>
        <dbReference type="PROSITE" id="PS50893"/>
    </source>
</evidence>
<gene>
    <name evidence="5" type="ORF">H9815_01150</name>
</gene>
<evidence type="ECO:0000256" key="1">
    <source>
        <dbReference type="ARBA" id="ARBA00022448"/>
    </source>
</evidence>
<dbReference type="SMART" id="SM00382">
    <property type="entry name" value="AAA"/>
    <property type="match status" value="1"/>
</dbReference>
<dbReference type="Gene3D" id="3.40.50.300">
    <property type="entry name" value="P-loop containing nucleotide triphosphate hydrolases"/>
    <property type="match status" value="1"/>
</dbReference>